<keyword evidence="2" id="KW-1133">Transmembrane helix</keyword>
<proteinExistence type="predicted"/>
<dbReference type="EMBL" id="DWXN01000012">
    <property type="protein sequence ID" value="HJB75352.1"/>
    <property type="molecule type" value="Genomic_DNA"/>
</dbReference>
<evidence type="ECO:0000256" key="2">
    <source>
        <dbReference type="SAM" id="Phobius"/>
    </source>
</evidence>
<protein>
    <submittedName>
        <fullName evidence="3">Uncharacterized protein</fullName>
    </submittedName>
</protein>
<gene>
    <name evidence="3" type="ORF">IAA37_06730</name>
</gene>
<reference evidence="3" key="2">
    <citation type="submission" date="2021-04" db="EMBL/GenBank/DDBJ databases">
        <authorList>
            <person name="Gilroy R."/>
        </authorList>
    </citation>
    <scope>NUCLEOTIDE SEQUENCE</scope>
    <source>
        <strain evidence="3">CHK188-16595</strain>
    </source>
</reference>
<dbReference type="AlphaFoldDB" id="A0A9D2MIR8"/>
<name>A0A9D2MIR8_9FIRM</name>
<comment type="caution">
    <text evidence="3">The sequence shown here is derived from an EMBL/GenBank/DDBJ whole genome shotgun (WGS) entry which is preliminary data.</text>
</comment>
<feature type="transmembrane region" description="Helical" evidence="2">
    <location>
        <begin position="133"/>
        <end position="156"/>
    </location>
</feature>
<evidence type="ECO:0000256" key="1">
    <source>
        <dbReference type="SAM" id="MobiDB-lite"/>
    </source>
</evidence>
<feature type="compositionally biased region" description="Basic and acidic residues" evidence="1">
    <location>
        <begin position="27"/>
        <end position="49"/>
    </location>
</feature>
<feature type="region of interest" description="Disordered" evidence="1">
    <location>
        <begin position="1"/>
        <end position="20"/>
    </location>
</feature>
<evidence type="ECO:0000313" key="4">
    <source>
        <dbReference type="Proteomes" id="UP000823877"/>
    </source>
</evidence>
<evidence type="ECO:0000313" key="3">
    <source>
        <dbReference type="EMBL" id="HJB75352.1"/>
    </source>
</evidence>
<dbReference type="Proteomes" id="UP000823877">
    <property type="component" value="Unassembled WGS sequence"/>
</dbReference>
<sequence length="277" mass="31388">MSKESKLEKKEAKAAKKAAKAEKVAQKAAVKADKKHEKEYNKFVKDANKKNSKGANKEGFVPIVIPPIDEFQSKREIKLEKATDKAYASYVKKIEKKNAKAEAKCAKKGTPFVPMAIPSRDEFVLQENKSRKIFGMIVLILLLWLVIYFIVMWFLYSPLTLPTNEEETTAASDAVYDYEPYSNPHEITTTPDYTVAQATDFLRQVIHDNYKVIGYSSDVSNTTISYTGRKSVVNNANCYIFTCSGKTFAVPIKLSGCYVYNNGEYQPLTFNNTDYLW</sequence>
<keyword evidence="2" id="KW-0472">Membrane</keyword>
<keyword evidence="2" id="KW-0812">Transmembrane</keyword>
<organism evidence="3 4">
    <name type="scientific">Candidatus Eubacterium faecale</name>
    <dbReference type="NCBI Taxonomy" id="2838568"/>
    <lineage>
        <taxon>Bacteria</taxon>
        <taxon>Bacillati</taxon>
        <taxon>Bacillota</taxon>
        <taxon>Clostridia</taxon>
        <taxon>Eubacteriales</taxon>
        <taxon>Eubacteriaceae</taxon>
        <taxon>Eubacterium</taxon>
    </lineage>
</organism>
<accession>A0A9D2MIR8</accession>
<reference evidence="3" key="1">
    <citation type="journal article" date="2021" name="PeerJ">
        <title>Extensive microbial diversity within the chicken gut microbiome revealed by metagenomics and culture.</title>
        <authorList>
            <person name="Gilroy R."/>
            <person name="Ravi A."/>
            <person name="Getino M."/>
            <person name="Pursley I."/>
            <person name="Horton D.L."/>
            <person name="Alikhan N.F."/>
            <person name="Baker D."/>
            <person name="Gharbi K."/>
            <person name="Hall N."/>
            <person name="Watson M."/>
            <person name="Adriaenssens E.M."/>
            <person name="Foster-Nyarko E."/>
            <person name="Jarju S."/>
            <person name="Secka A."/>
            <person name="Antonio M."/>
            <person name="Oren A."/>
            <person name="Chaudhuri R.R."/>
            <person name="La Ragione R."/>
            <person name="Hildebrand F."/>
            <person name="Pallen M.J."/>
        </authorList>
    </citation>
    <scope>NUCLEOTIDE SEQUENCE</scope>
    <source>
        <strain evidence="3">CHK188-16595</strain>
    </source>
</reference>
<feature type="region of interest" description="Disordered" evidence="1">
    <location>
        <begin position="27"/>
        <end position="54"/>
    </location>
</feature>